<name>A0A1I2TVE5_9FIRM</name>
<dbReference type="GO" id="GO:0016887">
    <property type="term" value="F:ATP hydrolysis activity"/>
    <property type="evidence" value="ECO:0007669"/>
    <property type="project" value="InterPro"/>
</dbReference>
<keyword evidence="3" id="KW-0547">Nucleotide-binding</keyword>
<evidence type="ECO:0000259" key="5">
    <source>
        <dbReference type="PROSITE" id="PS50893"/>
    </source>
</evidence>
<reference evidence="7" key="1">
    <citation type="submission" date="2016-10" db="EMBL/GenBank/DDBJ databases">
        <authorList>
            <person name="Varghese N."/>
            <person name="Submissions S."/>
        </authorList>
    </citation>
    <scope>NUCLEOTIDE SEQUENCE [LARGE SCALE GENOMIC DNA]</scope>
    <source>
        <strain evidence="7">DSM 17038</strain>
    </source>
</reference>
<dbReference type="EMBL" id="FOOX01000008">
    <property type="protein sequence ID" value="SFG68850.1"/>
    <property type="molecule type" value="Genomic_DNA"/>
</dbReference>
<dbReference type="RefSeq" id="WP_092471573.1">
    <property type="nucleotide sequence ID" value="NZ_FOOX01000008.1"/>
</dbReference>
<dbReference type="InterPro" id="IPR050153">
    <property type="entry name" value="Metal_Ion_Import_ABC"/>
</dbReference>
<keyword evidence="2" id="KW-0813">Transport</keyword>
<feature type="domain" description="ABC transporter" evidence="5">
    <location>
        <begin position="7"/>
        <end position="243"/>
    </location>
</feature>
<dbReference type="PANTHER" id="PTHR42734:SF17">
    <property type="entry name" value="METAL TRANSPORT SYSTEM ATP-BINDING PROTEIN TM_0124-RELATED"/>
    <property type="match status" value="1"/>
</dbReference>
<comment type="similarity">
    <text evidence="1">Belongs to the ABC transporter superfamily.</text>
</comment>
<dbReference type="FunFam" id="3.40.50.300:FF:000134">
    <property type="entry name" value="Iron-enterobactin ABC transporter ATP-binding protein"/>
    <property type="match status" value="1"/>
</dbReference>
<dbReference type="CDD" id="cd03235">
    <property type="entry name" value="ABC_Metallic_Cations"/>
    <property type="match status" value="1"/>
</dbReference>
<proteinExistence type="inferred from homology"/>
<accession>A0A1I2TVE5</accession>
<dbReference type="AlphaFoldDB" id="A0A1I2TVE5"/>
<dbReference type="PROSITE" id="PS00211">
    <property type="entry name" value="ABC_TRANSPORTER_1"/>
    <property type="match status" value="1"/>
</dbReference>
<organism evidence="6 7">
    <name type="scientific">Desulfotruncus arcticus DSM 17038</name>
    <dbReference type="NCBI Taxonomy" id="1121424"/>
    <lineage>
        <taxon>Bacteria</taxon>
        <taxon>Bacillati</taxon>
        <taxon>Bacillota</taxon>
        <taxon>Clostridia</taxon>
        <taxon>Eubacteriales</taxon>
        <taxon>Desulfallaceae</taxon>
        <taxon>Desulfotruncus</taxon>
    </lineage>
</organism>
<evidence type="ECO:0000256" key="2">
    <source>
        <dbReference type="ARBA" id="ARBA00022448"/>
    </source>
</evidence>
<dbReference type="GO" id="GO:0005524">
    <property type="term" value="F:ATP binding"/>
    <property type="evidence" value="ECO:0007669"/>
    <property type="project" value="UniProtKB-KW"/>
</dbReference>
<keyword evidence="7" id="KW-1185">Reference proteome</keyword>
<evidence type="ECO:0000256" key="1">
    <source>
        <dbReference type="ARBA" id="ARBA00005417"/>
    </source>
</evidence>
<dbReference type="STRING" id="341036.SAMN05660649_02360"/>
<dbReference type="Proteomes" id="UP000199337">
    <property type="component" value="Unassembled WGS sequence"/>
</dbReference>
<sequence length="257" mass="28242">MPTDPVVEFEHVDAFLQNRCVLEDITFTIKEGDFIGVIGPNGAGKTTLLRLILGLLQPTRGQIKLFGADPAALKRPNRKVGYLPQKSGFDRRFPLSVKDVVLLGFFGETGLFKSPGQLEKSRAEEVMQRLGIAEHKDRPVGEVSGGQQQLAFLAAALVSKPKLLILDEPTNGLDPAAQNRFYGLVREMQAYLSLTVITVSHDLATISANADNIICINRTMHMHGSSAEVMKHLSGNHLYRCEFDLLSGSSNGWREQS</sequence>
<evidence type="ECO:0000256" key="3">
    <source>
        <dbReference type="ARBA" id="ARBA00022741"/>
    </source>
</evidence>
<gene>
    <name evidence="6" type="ORF">SAMN05660649_02360</name>
</gene>
<evidence type="ECO:0000313" key="7">
    <source>
        <dbReference type="Proteomes" id="UP000199337"/>
    </source>
</evidence>
<dbReference type="SUPFAM" id="SSF52540">
    <property type="entry name" value="P-loop containing nucleoside triphosphate hydrolases"/>
    <property type="match status" value="1"/>
</dbReference>
<dbReference type="Pfam" id="PF00005">
    <property type="entry name" value="ABC_tran"/>
    <property type="match status" value="1"/>
</dbReference>
<dbReference type="InterPro" id="IPR017871">
    <property type="entry name" value="ABC_transporter-like_CS"/>
</dbReference>
<dbReference type="SMART" id="SM00382">
    <property type="entry name" value="AAA"/>
    <property type="match status" value="1"/>
</dbReference>
<dbReference type="PANTHER" id="PTHR42734">
    <property type="entry name" value="METAL TRANSPORT SYSTEM ATP-BINDING PROTEIN TM_0124-RELATED"/>
    <property type="match status" value="1"/>
</dbReference>
<dbReference type="OrthoDB" id="9806726at2"/>
<evidence type="ECO:0000256" key="4">
    <source>
        <dbReference type="ARBA" id="ARBA00022840"/>
    </source>
</evidence>
<dbReference type="Gene3D" id="3.40.50.300">
    <property type="entry name" value="P-loop containing nucleotide triphosphate hydrolases"/>
    <property type="match status" value="1"/>
</dbReference>
<dbReference type="PROSITE" id="PS50893">
    <property type="entry name" value="ABC_TRANSPORTER_2"/>
    <property type="match status" value="1"/>
</dbReference>
<protein>
    <submittedName>
        <fullName evidence="6">Zinc transport system ATP-binding protein</fullName>
    </submittedName>
</protein>
<dbReference type="InterPro" id="IPR003439">
    <property type="entry name" value="ABC_transporter-like_ATP-bd"/>
</dbReference>
<dbReference type="InterPro" id="IPR027417">
    <property type="entry name" value="P-loop_NTPase"/>
</dbReference>
<evidence type="ECO:0000313" key="6">
    <source>
        <dbReference type="EMBL" id="SFG68850.1"/>
    </source>
</evidence>
<keyword evidence="4 6" id="KW-0067">ATP-binding</keyword>
<dbReference type="InterPro" id="IPR003593">
    <property type="entry name" value="AAA+_ATPase"/>
</dbReference>